<dbReference type="Proteomes" id="UP000274556">
    <property type="component" value="Unassembled WGS sequence"/>
</dbReference>
<gene>
    <name evidence="2" type="ORF">BDD21_4607</name>
</gene>
<comment type="caution">
    <text evidence="2">The sequence shown here is derived from an EMBL/GenBank/DDBJ whole genome shotgun (WGS) entry which is preliminary data.</text>
</comment>
<sequence length="163" mass="18791">MLASFAGGGATDETAEAQLKRLPTWMIVFTDELVDAVTQFDVDTFGREAAQARPRTLWWQRPDSSELNGLIDECIDSGKPARAKKTTPGKTPREHQKSTTHKRYRRWQDDYVKLKKENPEQTDSWISEQIHKLERKRFDDDPHKIGRVRSVGTIVKNMKPGRK</sequence>
<organism evidence="2 3">
    <name type="scientific">Thiocapsa rosea</name>
    <dbReference type="NCBI Taxonomy" id="69360"/>
    <lineage>
        <taxon>Bacteria</taxon>
        <taxon>Pseudomonadati</taxon>
        <taxon>Pseudomonadota</taxon>
        <taxon>Gammaproteobacteria</taxon>
        <taxon>Chromatiales</taxon>
        <taxon>Chromatiaceae</taxon>
        <taxon>Thiocapsa</taxon>
    </lineage>
</organism>
<accession>A0A495VCD8</accession>
<feature type="region of interest" description="Disordered" evidence="1">
    <location>
        <begin position="74"/>
        <end position="103"/>
    </location>
</feature>
<keyword evidence="3" id="KW-1185">Reference proteome</keyword>
<name>A0A495VCD8_9GAMM</name>
<proteinExistence type="predicted"/>
<evidence type="ECO:0000313" key="3">
    <source>
        <dbReference type="Proteomes" id="UP000274556"/>
    </source>
</evidence>
<evidence type="ECO:0000313" key="2">
    <source>
        <dbReference type="EMBL" id="RKT47056.1"/>
    </source>
</evidence>
<dbReference type="AlphaFoldDB" id="A0A495VCD8"/>
<reference evidence="2 3" key="1">
    <citation type="submission" date="2018-10" db="EMBL/GenBank/DDBJ databases">
        <title>Genomic Encyclopedia of Archaeal and Bacterial Type Strains, Phase II (KMG-II): from individual species to whole genera.</title>
        <authorList>
            <person name="Goeker M."/>
        </authorList>
    </citation>
    <scope>NUCLEOTIDE SEQUENCE [LARGE SCALE GENOMIC DNA]</scope>
    <source>
        <strain evidence="2 3">DSM 235</strain>
    </source>
</reference>
<protein>
    <submittedName>
        <fullName evidence="2">Uncharacterized protein</fullName>
    </submittedName>
</protein>
<evidence type="ECO:0000256" key="1">
    <source>
        <dbReference type="SAM" id="MobiDB-lite"/>
    </source>
</evidence>
<dbReference type="EMBL" id="RBXL01000001">
    <property type="protein sequence ID" value="RKT47056.1"/>
    <property type="molecule type" value="Genomic_DNA"/>
</dbReference>